<evidence type="ECO:0000256" key="1">
    <source>
        <dbReference type="SAM" id="MobiDB-lite"/>
    </source>
</evidence>
<feature type="transmembrane region" description="Helical" evidence="2">
    <location>
        <begin position="79"/>
        <end position="98"/>
    </location>
</feature>
<accession>A0ABP7AVD4</accession>
<sequence length="137" mass="14164">MIAIAQHPRRSVFGAGRSVFLLIVLTAALAFGLMAMHALNTPTTHSEPAAMSMPDAGSPSDPHASSTDAGCADCGGHEAMLAMACVFVLLVASLLILLPRVGVSWGVTFGRAGPVLITGRISRSRPPSLLVLCISRT</sequence>
<dbReference type="InterPro" id="IPR046151">
    <property type="entry name" value="DUF6153"/>
</dbReference>
<dbReference type="Proteomes" id="UP001501697">
    <property type="component" value="Unassembled WGS sequence"/>
</dbReference>
<keyword evidence="2" id="KW-0472">Membrane</keyword>
<keyword evidence="2" id="KW-0812">Transmembrane</keyword>
<evidence type="ECO:0000313" key="4">
    <source>
        <dbReference type="Proteomes" id="UP001501697"/>
    </source>
</evidence>
<evidence type="ECO:0000256" key="2">
    <source>
        <dbReference type="SAM" id="Phobius"/>
    </source>
</evidence>
<feature type="region of interest" description="Disordered" evidence="1">
    <location>
        <begin position="45"/>
        <end position="69"/>
    </location>
</feature>
<organism evidence="3 4">
    <name type="scientific">Microbacterium awajiense</name>
    <dbReference type="NCBI Taxonomy" id="415214"/>
    <lineage>
        <taxon>Bacteria</taxon>
        <taxon>Bacillati</taxon>
        <taxon>Actinomycetota</taxon>
        <taxon>Actinomycetes</taxon>
        <taxon>Micrococcales</taxon>
        <taxon>Microbacteriaceae</taxon>
        <taxon>Microbacterium</taxon>
    </lineage>
</organism>
<dbReference type="EMBL" id="BAAAYU010000005">
    <property type="protein sequence ID" value="GAA3640946.1"/>
    <property type="molecule type" value="Genomic_DNA"/>
</dbReference>
<protein>
    <recommendedName>
        <fullName evidence="5">DUF2946 domain-containing protein</fullName>
    </recommendedName>
</protein>
<dbReference type="RefSeq" id="WP_344739230.1">
    <property type="nucleotide sequence ID" value="NZ_BAAAYU010000005.1"/>
</dbReference>
<dbReference type="Pfam" id="PF19650">
    <property type="entry name" value="DUF6153"/>
    <property type="match status" value="1"/>
</dbReference>
<name>A0ABP7AVD4_9MICO</name>
<keyword evidence="4" id="KW-1185">Reference proteome</keyword>
<comment type="caution">
    <text evidence="3">The sequence shown here is derived from an EMBL/GenBank/DDBJ whole genome shotgun (WGS) entry which is preliminary data.</text>
</comment>
<reference evidence="4" key="1">
    <citation type="journal article" date="2019" name="Int. J. Syst. Evol. Microbiol.">
        <title>The Global Catalogue of Microorganisms (GCM) 10K type strain sequencing project: providing services to taxonomists for standard genome sequencing and annotation.</title>
        <authorList>
            <consortium name="The Broad Institute Genomics Platform"/>
            <consortium name="The Broad Institute Genome Sequencing Center for Infectious Disease"/>
            <person name="Wu L."/>
            <person name="Ma J."/>
        </authorList>
    </citation>
    <scope>NUCLEOTIDE SEQUENCE [LARGE SCALE GENOMIC DNA]</scope>
    <source>
        <strain evidence="4">JCM 16544</strain>
    </source>
</reference>
<evidence type="ECO:0000313" key="3">
    <source>
        <dbReference type="EMBL" id="GAA3640946.1"/>
    </source>
</evidence>
<evidence type="ECO:0008006" key="5">
    <source>
        <dbReference type="Google" id="ProtNLM"/>
    </source>
</evidence>
<feature type="transmembrane region" description="Helical" evidence="2">
    <location>
        <begin position="19"/>
        <end position="39"/>
    </location>
</feature>
<keyword evidence="2" id="KW-1133">Transmembrane helix</keyword>
<proteinExistence type="predicted"/>
<gene>
    <name evidence="3" type="ORF">GCM10022200_25820</name>
</gene>